<feature type="compositionally biased region" description="Polar residues" evidence="1">
    <location>
        <begin position="17"/>
        <end position="35"/>
    </location>
</feature>
<dbReference type="GeneID" id="18926118"/>
<dbReference type="AlphaFoldDB" id="F4S3E7"/>
<organism evidence="3">
    <name type="scientific">Melampsora larici-populina (strain 98AG31 / pathotype 3-4-7)</name>
    <name type="common">Poplar leaf rust fungus</name>
    <dbReference type="NCBI Taxonomy" id="747676"/>
    <lineage>
        <taxon>Eukaryota</taxon>
        <taxon>Fungi</taxon>
        <taxon>Dikarya</taxon>
        <taxon>Basidiomycota</taxon>
        <taxon>Pucciniomycotina</taxon>
        <taxon>Pucciniomycetes</taxon>
        <taxon>Pucciniales</taxon>
        <taxon>Melampsoraceae</taxon>
        <taxon>Melampsora</taxon>
    </lineage>
</organism>
<dbReference type="EMBL" id="GL883143">
    <property type="protein sequence ID" value="EGG00799.1"/>
    <property type="molecule type" value="Genomic_DNA"/>
</dbReference>
<feature type="compositionally biased region" description="Basic and acidic residues" evidence="1">
    <location>
        <begin position="164"/>
        <end position="174"/>
    </location>
</feature>
<dbReference type="KEGG" id="mlr:MELLADRAFT_117953"/>
<proteinExistence type="predicted"/>
<evidence type="ECO:0000256" key="1">
    <source>
        <dbReference type="SAM" id="MobiDB-lite"/>
    </source>
</evidence>
<dbReference type="RefSeq" id="XP_007415873.1">
    <property type="nucleotide sequence ID" value="XM_007415811.1"/>
</dbReference>
<gene>
    <name evidence="2" type="ORF">MELLADRAFT_117953</name>
</gene>
<dbReference type="HOGENOM" id="CLU_1207307_0_0_1"/>
<feature type="non-terminal residue" evidence="2">
    <location>
        <position position="230"/>
    </location>
</feature>
<accession>F4S3E7</accession>
<feature type="compositionally biased region" description="Low complexity" evidence="1">
    <location>
        <begin position="105"/>
        <end position="122"/>
    </location>
</feature>
<reference evidence="3" key="1">
    <citation type="journal article" date="2011" name="Proc. Natl. Acad. Sci. U.S.A.">
        <title>Obligate biotrophy features unraveled by the genomic analysis of rust fungi.</title>
        <authorList>
            <person name="Duplessis S."/>
            <person name="Cuomo C.A."/>
            <person name="Lin Y.-C."/>
            <person name="Aerts A."/>
            <person name="Tisserant E."/>
            <person name="Veneault-Fourrey C."/>
            <person name="Joly D.L."/>
            <person name="Hacquard S."/>
            <person name="Amselem J."/>
            <person name="Cantarel B.L."/>
            <person name="Chiu R."/>
            <person name="Coutinho P.M."/>
            <person name="Feau N."/>
            <person name="Field M."/>
            <person name="Frey P."/>
            <person name="Gelhaye E."/>
            <person name="Goldberg J."/>
            <person name="Grabherr M.G."/>
            <person name="Kodira C.D."/>
            <person name="Kohler A."/>
            <person name="Kuees U."/>
            <person name="Lindquist E.A."/>
            <person name="Lucas S.M."/>
            <person name="Mago R."/>
            <person name="Mauceli E."/>
            <person name="Morin E."/>
            <person name="Murat C."/>
            <person name="Pangilinan J.L."/>
            <person name="Park R."/>
            <person name="Pearson M."/>
            <person name="Quesneville H."/>
            <person name="Rouhier N."/>
            <person name="Sakthikumar S."/>
            <person name="Salamov A.A."/>
            <person name="Schmutz J."/>
            <person name="Selles B."/>
            <person name="Shapiro H."/>
            <person name="Tanguay P."/>
            <person name="Tuskan G.A."/>
            <person name="Henrissat B."/>
            <person name="Van de Peer Y."/>
            <person name="Rouze P."/>
            <person name="Ellis J.G."/>
            <person name="Dodds P.N."/>
            <person name="Schein J.E."/>
            <person name="Zhong S."/>
            <person name="Hamelin R.C."/>
            <person name="Grigoriev I.V."/>
            <person name="Szabo L.J."/>
            <person name="Martin F."/>
        </authorList>
    </citation>
    <scope>NUCLEOTIDE SEQUENCE [LARGE SCALE GENOMIC DNA]</scope>
    <source>
        <strain evidence="3">98AG31 / pathotype 3-4-7</strain>
    </source>
</reference>
<dbReference type="InParanoid" id="F4S3E7"/>
<evidence type="ECO:0000313" key="2">
    <source>
        <dbReference type="EMBL" id="EGG00799.1"/>
    </source>
</evidence>
<name>F4S3E7_MELLP</name>
<dbReference type="OrthoDB" id="10485218at2759"/>
<feature type="compositionally biased region" description="Polar residues" evidence="1">
    <location>
        <begin position="202"/>
        <end position="230"/>
    </location>
</feature>
<dbReference type="Proteomes" id="UP000001072">
    <property type="component" value="Unassembled WGS sequence"/>
</dbReference>
<protein>
    <submittedName>
        <fullName evidence="2">Uncharacterized protein</fullName>
    </submittedName>
</protein>
<evidence type="ECO:0000313" key="3">
    <source>
        <dbReference type="Proteomes" id="UP000001072"/>
    </source>
</evidence>
<feature type="compositionally biased region" description="Basic and acidic residues" evidence="1">
    <location>
        <begin position="80"/>
        <end position="94"/>
    </location>
</feature>
<keyword evidence="3" id="KW-1185">Reference proteome</keyword>
<sequence length="230" mass="25229">MDSISSFTKTNDHMDLRSSNTIASRIDSHQTSHPTDTPLHDYDRPAQLTSNSSHDHHGITSKLSSLTLSDELAPIQQDQPVDRISKYTPLREQKLNATLPTRFDSSSVTQSSTSKTAAPSSPHRIDSGSVKPDQKPLEIDAGHVHAMPDDNRSPQDAINLGTHMRSDEGRDHHSSMLHQVKQGSIGLLQRPSRGRSDKESGNWRSGGSVEQSRNLASTSTNLGNRRQNGT</sequence>
<dbReference type="VEuPathDB" id="FungiDB:MELLADRAFT_117953"/>
<feature type="region of interest" description="Disordered" evidence="1">
    <location>
        <begin position="1"/>
        <end position="230"/>
    </location>
</feature>
<feature type="compositionally biased region" description="Basic and acidic residues" evidence="1">
    <location>
        <begin position="132"/>
        <end position="153"/>
    </location>
</feature>